<keyword evidence="2" id="KW-1185">Reference proteome</keyword>
<organism evidence="1 2">
    <name type="scientific">Brucella pseudogrignonensis</name>
    <dbReference type="NCBI Taxonomy" id="419475"/>
    <lineage>
        <taxon>Bacteria</taxon>
        <taxon>Pseudomonadati</taxon>
        <taxon>Pseudomonadota</taxon>
        <taxon>Alphaproteobacteria</taxon>
        <taxon>Hyphomicrobiales</taxon>
        <taxon>Brucellaceae</taxon>
        <taxon>Brucella/Ochrobactrum group</taxon>
        <taxon>Brucella</taxon>
    </lineage>
</organism>
<evidence type="ECO:0008006" key="3">
    <source>
        <dbReference type="Google" id="ProtNLM"/>
    </source>
</evidence>
<dbReference type="Pfam" id="PF02924">
    <property type="entry name" value="HDPD"/>
    <property type="match status" value="2"/>
</dbReference>
<reference evidence="1 2" key="1">
    <citation type="submission" date="2023-07" db="EMBL/GenBank/DDBJ databases">
        <title>Sorghum-associated microbial communities from plants grown in Nebraska, USA.</title>
        <authorList>
            <person name="Schachtman D."/>
        </authorList>
    </citation>
    <scope>NUCLEOTIDE SEQUENCE [LARGE SCALE GENOMIC DNA]</scope>
    <source>
        <strain evidence="1 2">DS1730</strain>
    </source>
</reference>
<evidence type="ECO:0000313" key="2">
    <source>
        <dbReference type="Proteomes" id="UP001184614"/>
    </source>
</evidence>
<name>A0ABU1M5H5_9HYPH</name>
<protein>
    <recommendedName>
        <fullName evidence="3">Head decoration protein</fullName>
    </recommendedName>
</protein>
<comment type="caution">
    <text evidence="1">The sequence shown here is derived from an EMBL/GenBank/DDBJ whole genome shotgun (WGS) entry which is preliminary data.</text>
</comment>
<gene>
    <name evidence="1" type="ORF">J2782_001002</name>
</gene>
<dbReference type="Proteomes" id="UP001184614">
    <property type="component" value="Unassembled WGS sequence"/>
</dbReference>
<proteinExistence type="predicted"/>
<dbReference type="EMBL" id="JAVDQT010000001">
    <property type="protein sequence ID" value="MDR6431297.1"/>
    <property type="molecule type" value="Genomic_DNA"/>
</dbReference>
<sequence>MKVFNEGRHAAEFVLTEANGNFSRDNVTVAPGQLFEAGTLLALLAVSASITAAVVATAGNAGNGTLTVATPATNSKVKNGAYRIVATSETVFSVEDPNGVGIGNATAGTAFNKEVKFTIAAGSNAFAVGDSFELLIGAETPGDFQAVAFDPEGDDGSEIPAVIALYSAATDVDETVGISVISRASEVNGHCLSWPENITAATKAAAISSLAQKGIIVR</sequence>
<dbReference type="RefSeq" id="WP_310010496.1">
    <property type="nucleotide sequence ID" value="NZ_JAVDQT010000001.1"/>
</dbReference>
<evidence type="ECO:0000313" key="1">
    <source>
        <dbReference type="EMBL" id="MDR6431297.1"/>
    </source>
</evidence>
<dbReference type="InterPro" id="IPR004195">
    <property type="entry name" value="Head_decoration_D"/>
</dbReference>
<accession>A0ABU1M5H5</accession>